<feature type="compositionally biased region" description="Low complexity" evidence="1">
    <location>
        <begin position="324"/>
        <end position="353"/>
    </location>
</feature>
<dbReference type="Pfam" id="PF07223">
    <property type="entry name" value="DUF1421"/>
    <property type="match status" value="1"/>
</dbReference>
<dbReference type="PANTHER" id="PTHR31805:SF16">
    <property type="entry name" value="FORMIN-LIKE PROTEIN (DUF1421)"/>
    <property type="match status" value="1"/>
</dbReference>
<dbReference type="EMBL" id="BPVZ01000118">
    <property type="protein sequence ID" value="GKV36663.1"/>
    <property type="molecule type" value="Genomic_DNA"/>
</dbReference>
<dbReference type="AlphaFoldDB" id="A0AAV5LIH5"/>
<name>A0AAV5LIH5_9ROSI</name>
<comment type="caution">
    <text evidence="3">The sequence shown here is derived from an EMBL/GenBank/DDBJ whole genome shotgun (WGS) entry which is preliminary data.</text>
</comment>
<evidence type="ECO:0000313" key="3">
    <source>
        <dbReference type="EMBL" id="GKV36663.1"/>
    </source>
</evidence>
<evidence type="ECO:0000256" key="1">
    <source>
        <dbReference type="SAM" id="MobiDB-lite"/>
    </source>
</evidence>
<evidence type="ECO:0000313" key="4">
    <source>
        <dbReference type="Proteomes" id="UP001054252"/>
    </source>
</evidence>
<dbReference type="PANTHER" id="PTHR31805">
    <property type="entry name" value="RECEPTOR-LIKE KINASE, PUTATIVE (DUF1421)-RELATED"/>
    <property type="match status" value="1"/>
</dbReference>
<feature type="region of interest" description="Disordered" evidence="1">
    <location>
        <begin position="174"/>
        <end position="211"/>
    </location>
</feature>
<feature type="region of interest" description="Disordered" evidence="1">
    <location>
        <begin position="324"/>
        <end position="365"/>
    </location>
</feature>
<reference evidence="3 4" key="1">
    <citation type="journal article" date="2021" name="Commun. Biol.">
        <title>The genome of Shorea leprosula (Dipterocarpaceae) highlights the ecological relevance of drought in aseasonal tropical rainforests.</title>
        <authorList>
            <person name="Ng K.K.S."/>
            <person name="Kobayashi M.J."/>
            <person name="Fawcett J.A."/>
            <person name="Hatakeyama M."/>
            <person name="Paape T."/>
            <person name="Ng C.H."/>
            <person name="Ang C.C."/>
            <person name="Tnah L.H."/>
            <person name="Lee C.T."/>
            <person name="Nishiyama T."/>
            <person name="Sese J."/>
            <person name="O'Brien M.J."/>
            <person name="Copetti D."/>
            <person name="Mohd Noor M.I."/>
            <person name="Ong R.C."/>
            <person name="Putra M."/>
            <person name="Sireger I.Z."/>
            <person name="Indrioko S."/>
            <person name="Kosugi Y."/>
            <person name="Izuno A."/>
            <person name="Isagi Y."/>
            <person name="Lee S.L."/>
            <person name="Shimizu K.K."/>
        </authorList>
    </citation>
    <scope>NUCLEOTIDE SEQUENCE [LARGE SCALE GENOMIC DNA]</scope>
    <source>
        <strain evidence="3">214</strain>
    </source>
</reference>
<dbReference type="InterPro" id="IPR010820">
    <property type="entry name" value="DUF1421"/>
</dbReference>
<organism evidence="3 4">
    <name type="scientific">Rubroshorea leprosula</name>
    <dbReference type="NCBI Taxonomy" id="152421"/>
    <lineage>
        <taxon>Eukaryota</taxon>
        <taxon>Viridiplantae</taxon>
        <taxon>Streptophyta</taxon>
        <taxon>Embryophyta</taxon>
        <taxon>Tracheophyta</taxon>
        <taxon>Spermatophyta</taxon>
        <taxon>Magnoliopsida</taxon>
        <taxon>eudicotyledons</taxon>
        <taxon>Gunneridae</taxon>
        <taxon>Pentapetalae</taxon>
        <taxon>rosids</taxon>
        <taxon>malvids</taxon>
        <taxon>Malvales</taxon>
        <taxon>Dipterocarpaceae</taxon>
        <taxon>Rubroshorea</taxon>
    </lineage>
</organism>
<feature type="domain" description="DUF1421" evidence="2">
    <location>
        <begin position="493"/>
        <end position="537"/>
    </location>
</feature>
<feature type="compositionally biased region" description="Polar residues" evidence="1">
    <location>
        <begin position="396"/>
        <end position="407"/>
    </location>
</feature>
<gene>
    <name evidence="3" type="ORF">SLEP1_g44769</name>
</gene>
<protein>
    <recommendedName>
        <fullName evidence="2">DUF1421 domain-containing protein</fullName>
    </recommendedName>
</protein>
<feature type="compositionally biased region" description="Polar residues" evidence="1">
    <location>
        <begin position="265"/>
        <end position="288"/>
    </location>
</feature>
<feature type="region of interest" description="Disordered" evidence="1">
    <location>
        <begin position="255"/>
        <end position="311"/>
    </location>
</feature>
<feature type="region of interest" description="Disordered" evidence="1">
    <location>
        <begin position="49"/>
        <end position="68"/>
    </location>
</feature>
<proteinExistence type="predicted"/>
<keyword evidence="4" id="KW-1185">Reference proteome</keyword>
<dbReference type="Proteomes" id="UP001054252">
    <property type="component" value="Unassembled WGS sequence"/>
</dbReference>
<evidence type="ECO:0000259" key="2">
    <source>
        <dbReference type="Pfam" id="PF07223"/>
    </source>
</evidence>
<accession>A0AAV5LIH5</accession>
<sequence length="546" mass="59937">MASGSAGRGNSGSKGFDFGSDDILCSYDDYANQDLSNGSHSEPVIGSVSYGKDTHKGRMTRSSALPTSAYGQPDDSFIQDVNVTVEKAMKKYADNLMRFLEGISSRLSQLELYCYNLDKSIGDMRSDSIRNHEEADSKLKFIEKHLQEVHRSVQILRDKQELAEAQKELAKLQLVQKESSSSSHSQSNEERTSPCASDPKRTNTTSDMQSQQLALALPHQLATRQQHVTPPSQAPPQNLAQQQSYYIHANQIANPQAPAPAPASMPTQHPQSQYLSSDPQYRTPQMQDISRMPPQPSVTQVNQVPSSQPFPQYQQQWVQQLPQQVPSQQQSSMQSQIRPTSSTVYPSYPTTQSANPSQPEALPHGMPMHVPYSGVPQPVSSRVDAISYGYGAPGRTASQQPSPQQIKGTFGPQPADNYPASGPHPSLPPGSAHMMYDSEGGRLVHHHPSQQPHFAQGSYPPPHVSMQNPQPSTGGSLMVRNPSHPQFIRNQPYGDLVEKLVNMGFRGDLVASVIQRMEESGQAVDFNAVLDRLNVHSTGASQRGAW</sequence>
<feature type="region of interest" description="Disordered" evidence="1">
    <location>
        <begin position="390"/>
        <end position="437"/>
    </location>
</feature>